<keyword evidence="2" id="KW-1185">Reference proteome</keyword>
<dbReference type="EMBL" id="CP016428">
    <property type="protein sequence ID" value="ANV99343.1"/>
    <property type="molecule type" value="Genomic_DNA"/>
</dbReference>
<dbReference type="KEGG" id="bic:LMTR13_03280"/>
<dbReference type="Proteomes" id="UP000092839">
    <property type="component" value="Chromosome"/>
</dbReference>
<reference evidence="1 2" key="1">
    <citation type="submission" date="2016-07" db="EMBL/GenBank/DDBJ databases">
        <title>Complete genome sequence of Bradyrhizobium icense LMTR 13T, a potential inoculant strain isolated from lima bean (Phaseolus lunatus) in Peru.</title>
        <authorList>
            <person name="Ormeno-Orrillo E."/>
            <person name="Duran D."/>
            <person name="Rogel M.A."/>
            <person name="Rey L."/>
            <person name="Imperial J."/>
            <person name="Ruiz-Argueso T."/>
            <person name="Martinez-Romero E."/>
        </authorList>
    </citation>
    <scope>NUCLEOTIDE SEQUENCE [LARGE SCALE GENOMIC DNA]</scope>
    <source>
        <strain evidence="1 2">LMTR 13</strain>
    </source>
</reference>
<dbReference type="AlphaFoldDB" id="A0A1B1U997"/>
<proteinExistence type="predicted"/>
<evidence type="ECO:0000313" key="2">
    <source>
        <dbReference type="Proteomes" id="UP000092839"/>
    </source>
</evidence>
<sequence length="91" mass="9517">MVRADGDKEKNMSTIALSHKAAKLMKLCDLQGVESLDDLLLIAIADTVCPAICVTEGCNHTAKVEPDQDQGVCEACGGNTVVSVFVLAGLI</sequence>
<organism evidence="1 2">
    <name type="scientific">Bradyrhizobium icense</name>
    <dbReference type="NCBI Taxonomy" id="1274631"/>
    <lineage>
        <taxon>Bacteria</taxon>
        <taxon>Pseudomonadati</taxon>
        <taxon>Pseudomonadota</taxon>
        <taxon>Alphaproteobacteria</taxon>
        <taxon>Hyphomicrobiales</taxon>
        <taxon>Nitrobacteraceae</taxon>
        <taxon>Bradyrhizobium</taxon>
    </lineage>
</organism>
<name>A0A1B1U997_9BRAD</name>
<gene>
    <name evidence="1" type="ORF">LMTR13_03280</name>
</gene>
<accession>A0A1B1U997</accession>
<protein>
    <submittedName>
        <fullName evidence="1">Uncharacterized protein</fullName>
    </submittedName>
</protein>
<evidence type="ECO:0000313" key="1">
    <source>
        <dbReference type="EMBL" id="ANV99343.1"/>
    </source>
</evidence>